<keyword evidence="3" id="KW-1185">Reference proteome</keyword>
<comment type="caution">
    <text evidence="2">The sequence shown here is derived from an EMBL/GenBank/DDBJ whole genome shotgun (WGS) entry which is preliminary data.</text>
</comment>
<feature type="transmembrane region" description="Helical" evidence="1">
    <location>
        <begin position="113"/>
        <end position="132"/>
    </location>
</feature>
<evidence type="ECO:0000313" key="3">
    <source>
        <dbReference type="Proteomes" id="UP001515943"/>
    </source>
</evidence>
<protein>
    <submittedName>
        <fullName evidence="2">Uncharacterized protein</fullName>
    </submittedName>
</protein>
<evidence type="ECO:0000313" key="2">
    <source>
        <dbReference type="EMBL" id="NKE57007.1"/>
    </source>
</evidence>
<sequence length="194" mass="20196">MRWLLPIGPAAIAILRLILPYDTTDDTATVMQKVAAAPDTQNWVVWLGLIGMLTLVPAVIWIANVTREQAPRTTTAAVVLLVPAYLSLGLLVAQDAAAINGDTIAHPALDTAAAIFVAGHVIGTVLLGAAMWQAGLPRWAAAATAISQPLHFVAAVVISSHELDFVAWGLNAAGFAAVAITARHRVLAGFSARG</sequence>
<accession>A0ABX1FEC6</accession>
<keyword evidence="1" id="KW-0472">Membrane</keyword>
<dbReference type="Proteomes" id="UP001515943">
    <property type="component" value="Unassembled WGS sequence"/>
</dbReference>
<proteinExistence type="predicted"/>
<gene>
    <name evidence="2" type="ORF">FXN61_09215</name>
</gene>
<feature type="transmembrane region" description="Helical" evidence="1">
    <location>
        <begin position="44"/>
        <end position="63"/>
    </location>
</feature>
<evidence type="ECO:0000256" key="1">
    <source>
        <dbReference type="SAM" id="Phobius"/>
    </source>
</evidence>
<organism evidence="2 3">
    <name type="scientific">Lentzea indica</name>
    <dbReference type="NCBI Taxonomy" id="2604800"/>
    <lineage>
        <taxon>Bacteria</taxon>
        <taxon>Bacillati</taxon>
        <taxon>Actinomycetota</taxon>
        <taxon>Actinomycetes</taxon>
        <taxon>Pseudonocardiales</taxon>
        <taxon>Pseudonocardiaceae</taxon>
        <taxon>Lentzea</taxon>
    </lineage>
</organism>
<name>A0ABX1FEC6_9PSEU</name>
<keyword evidence="1" id="KW-0812">Transmembrane</keyword>
<feature type="transmembrane region" description="Helical" evidence="1">
    <location>
        <begin position="75"/>
        <end position="93"/>
    </location>
</feature>
<keyword evidence="1" id="KW-1133">Transmembrane helix</keyword>
<dbReference type="RefSeq" id="WP_167972290.1">
    <property type="nucleotide sequence ID" value="NZ_VSRL01000024.1"/>
</dbReference>
<reference evidence="2 3" key="1">
    <citation type="submission" date="2019-08" db="EMBL/GenBank/DDBJ databases">
        <title>Lentzea from Indian Himalayas.</title>
        <authorList>
            <person name="Mandal S."/>
            <person name="Mallick Gupta A."/>
            <person name="Maiti P.K."/>
            <person name="Sarkar J."/>
            <person name="Mandal S."/>
        </authorList>
    </citation>
    <scope>NUCLEOTIDE SEQUENCE [LARGE SCALE GENOMIC DNA]</scope>
    <source>
        <strain evidence="2 3">PSKA42</strain>
    </source>
</reference>
<dbReference type="EMBL" id="VSRL01000024">
    <property type="protein sequence ID" value="NKE57007.1"/>
    <property type="molecule type" value="Genomic_DNA"/>
</dbReference>